<gene>
    <name evidence="8" type="ORF">BC670_1401</name>
</gene>
<evidence type="ECO:0000256" key="1">
    <source>
        <dbReference type="ARBA" id="ARBA00006594"/>
    </source>
</evidence>
<dbReference type="EMBL" id="VFPJ01000001">
    <property type="protein sequence ID" value="TQM40510.1"/>
    <property type="molecule type" value="Genomic_DNA"/>
</dbReference>
<dbReference type="InterPro" id="IPR002295">
    <property type="entry name" value="N4/N6-MTase_EcoPI_Mod-like"/>
</dbReference>
<comment type="catalytic activity">
    <reaction evidence="6">
        <text>a 2'-deoxyadenosine in DNA + S-adenosyl-L-methionine = an N(6)-methyl-2'-deoxyadenosine in DNA + S-adenosyl-L-homocysteine + H(+)</text>
        <dbReference type="Rhea" id="RHEA:15197"/>
        <dbReference type="Rhea" id="RHEA-COMP:12418"/>
        <dbReference type="Rhea" id="RHEA-COMP:12419"/>
        <dbReference type="ChEBI" id="CHEBI:15378"/>
        <dbReference type="ChEBI" id="CHEBI:57856"/>
        <dbReference type="ChEBI" id="CHEBI:59789"/>
        <dbReference type="ChEBI" id="CHEBI:90615"/>
        <dbReference type="ChEBI" id="CHEBI:90616"/>
        <dbReference type="EC" id="2.1.1.72"/>
    </reaction>
</comment>
<keyword evidence="3 8" id="KW-0489">Methyltransferase</keyword>
<evidence type="ECO:0000313" key="9">
    <source>
        <dbReference type="Proteomes" id="UP000320773"/>
    </source>
</evidence>
<protein>
    <recommendedName>
        <fullName evidence="2">site-specific DNA-methyltransferase (adenine-specific)</fullName>
        <ecNumber evidence="2">2.1.1.72</ecNumber>
    </recommendedName>
</protein>
<evidence type="ECO:0000259" key="7">
    <source>
        <dbReference type="Pfam" id="PF01555"/>
    </source>
</evidence>
<evidence type="ECO:0000256" key="2">
    <source>
        <dbReference type="ARBA" id="ARBA00011900"/>
    </source>
</evidence>
<proteinExistence type="inferred from homology"/>
<dbReference type="SMR" id="A0A543G342"/>
<dbReference type="Proteomes" id="UP000320773">
    <property type="component" value="Unassembled WGS sequence"/>
</dbReference>
<evidence type="ECO:0000256" key="6">
    <source>
        <dbReference type="ARBA" id="ARBA00047942"/>
    </source>
</evidence>
<dbReference type="RefSeq" id="WP_089080562.1">
    <property type="nucleotide sequence ID" value="NZ_VFPJ01000001.1"/>
</dbReference>
<evidence type="ECO:0000313" key="8">
    <source>
        <dbReference type="EMBL" id="TQM40510.1"/>
    </source>
</evidence>
<evidence type="ECO:0000256" key="3">
    <source>
        <dbReference type="ARBA" id="ARBA00022603"/>
    </source>
</evidence>
<name>A0A543G342_9FLAO</name>
<dbReference type="Gene3D" id="3.40.50.150">
    <property type="entry name" value="Vaccinia Virus protein VP39"/>
    <property type="match status" value="1"/>
</dbReference>
<reference evidence="8 9" key="1">
    <citation type="submission" date="2019-06" db="EMBL/GenBank/DDBJ databases">
        <title>Genomic Encyclopedia of Archaeal and Bacterial Type Strains, Phase II (KMG-II): from individual species to whole genera.</title>
        <authorList>
            <person name="Goeker M."/>
        </authorList>
    </citation>
    <scope>NUCLEOTIDE SEQUENCE [LARGE SCALE GENOMIC DNA]</scope>
    <source>
        <strain evidence="8 9">DSM 24789</strain>
    </source>
</reference>
<keyword evidence="5" id="KW-0949">S-adenosyl-L-methionine</keyword>
<dbReference type="InterPro" id="IPR002052">
    <property type="entry name" value="DNA_methylase_N6_adenine_CS"/>
</dbReference>
<keyword evidence="4 8" id="KW-0808">Transferase</keyword>
<comment type="similarity">
    <text evidence="1">Belongs to the N(4)/N(6)-methyltransferase family.</text>
</comment>
<feature type="domain" description="DNA methylase N-4/N-6" evidence="7">
    <location>
        <begin position="84"/>
        <end position="346"/>
    </location>
</feature>
<dbReference type="SUPFAM" id="SSF53335">
    <property type="entry name" value="S-adenosyl-L-methionine-dependent methyltransferases"/>
    <property type="match status" value="1"/>
</dbReference>
<dbReference type="AlphaFoldDB" id="A0A543G342"/>
<dbReference type="GO" id="GO:0032259">
    <property type="term" value="P:methylation"/>
    <property type="evidence" value="ECO:0007669"/>
    <property type="project" value="UniProtKB-KW"/>
</dbReference>
<accession>A0A543G342</accession>
<organism evidence="8 9">
    <name type="scientific">Flavobacterium branchiophilum</name>
    <dbReference type="NCBI Taxonomy" id="55197"/>
    <lineage>
        <taxon>Bacteria</taxon>
        <taxon>Pseudomonadati</taxon>
        <taxon>Bacteroidota</taxon>
        <taxon>Flavobacteriia</taxon>
        <taxon>Flavobacteriales</taxon>
        <taxon>Flavobacteriaceae</taxon>
        <taxon>Flavobacterium</taxon>
    </lineage>
</organism>
<dbReference type="PROSITE" id="PS00092">
    <property type="entry name" value="N6_MTASE"/>
    <property type="match status" value="1"/>
</dbReference>
<evidence type="ECO:0000256" key="4">
    <source>
        <dbReference type="ARBA" id="ARBA00022679"/>
    </source>
</evidence>
<dbReference type="InterPro" id="IPR002941">
    <property type="entry name" value="DNA_methylase_N4/N6"/>
</dbReference>
<dbReference type="GO" id="GO:0008170">
    <property type="term" value="F:N-methyltransferase activity"/>
    <property type="evidence" value="ECO:0007669"/>
    <property type="project" value="InterPro"/>
</dbReference>
<comment type="caution">
    <text evidence="8">The sequence shown here is derived from an EMBL/GenBank/DDBJ whole genome shotgun (WGS) entry which is preliminary data.</text>
</comment>
<dbReference type="Pfam" id="PF01555">
    <property type="entry name" value="N6_N4_Mtase"/>
    <property type="match status" value="1"/>
</dbReference>
<dbReference type="EC" id="2.1.1.72" evidence="2"/>
<dbReference type="GO" id="GO:0003677">
    <property type="term" value="F:DNA binding"/>
    <property type="evidence" value="ECO:0007669"/>
    <property type="project" value="InterPro"/>
</dbReference>
<sequence>MPVKYIPYYPNTVEGQAILDNITRTQRVLRYRENDKVYDRIKRGMPYYEVEPLETVGEPSENLVIRGECISACAYLKEKGIKLDLVYIDPPFASGADYSKKVYLRKNPKLAEKIAAAEQEMDIEELKAFEEKMYGDVWQKEDYLNWMYENLMAIKSIMSETASIYMHLDWHIGHYVKILMDEVFGEDNFVNEIIWSYRSGGASKKASIARKHDSIYFYTNDRNNFEINTIKERQYLDKQFIGTLTDENGKFYVDTILTDTLLGVINRVMPDGNIKEYSCRPVLNVSKERVDYSTQKPEGLIELLIEIASKKNMVVADFFGGSGVTAKISSDLGRKFIHVDIGLNSIQTVRDRLVEAKANFQILEIKDGVSLFRNPQQTMDKLATLIPGLQKGVKGISNFWFGAITKSKEGIVPVYVPNLLNTQEKVLDIPTINTIINQELSNLEVNAKKVIVYYIDIDDQKALEKFIKDNNATEIEVELKDLKNLLHDVVIEDIIDFKTTKTEDGYETEITKFISDRLIQKINEFNQKGNLQSVTKGKTFNPISISEEGLELIELIALDCENTEGQWHSTTEIKIDKLGYIITNGVKSKNFWDGKIVSNKKPLRIKVRNISGDETIKAIQ</sequence>
<dbReference type="GO" id="GO:0009007">
    <property type="term" value="F:site-specific DNA-methyltransferase (adenine-specific) activity"/>
    <property type="evidence" value="ECO:0007669"/>
    <property type="project" value="UniProtKB-EC"/>
</dbReference>
<dbReference type="PRINTS" id="PR00506">
    <property type="entry name" value="D21N6MTFRASE"/>
</dbReference>
<dbReference type="InterPro" id="IPR029063">
    <property type="entry name" value="SAM-dependent_MTases_sf"/>
</dbReference>
<evidence type="ECO:0000256" key="5">
    <source>
        <dbReference type="ARBA" id="ARBA00022691"/>
    </source>
</evidence>